<evidence type="ECO:0000313" key="2">
    <source>
        <dbReference type="Proteomes" id="UP000012073"/>
    </source>
</evidence>
<dbReference type="RefSeq" id="XP_005715916.1">
    <property type="nucleotide sequence ID" value="XM_005715859.1"/>
</dbReference>
<sequence length="953" mass="105204">MGPHLKARTPAELCRMGLRYGARMKAMPLGLWPPIPIADIIMHGGRRNLTSGEEPNAFRLAHAAPPFGAPISSLSKGTRYAFGSEYPAASHSIFSRVAPDFQPSQSHPFEPASWLIASDLSSPSFSAHDFLQSALFQRYEASRPSHLPVLGDSFNADAALAALDTVESGLRRQRDVSKREEDLARDELRKVLHLSAKKKEQLVRAADTVSANVSALGEAGRQAALALNADVSTLRTSASQLATLQDTRDLVSLLTTESSELDVVRVSRLLSKARNHCEDGSLAAVLSEDDYLVAREEIERCENELASSLDSWMRNSVDAGNNNIVKECAMAAEELNISASFIDSYISYIFRLDHTGPDDSNGALRGIEHMNSQDMLQKFRIAAWETVNSVGEMIPSISQSFNNSSKTMISLLRLLSERKVIPIADHTMHSLLSQHVSTTSLNNDRADDFLSTTPTRYATARDSVEILRSLSITENREEKREEADSVLLQKRQDLTVCGEVFKSMGKLRNDLLVQCSIPECNHSKIFQEQGMDPFICFARKWVPQLLRQEKAWVDQQLGAAFFDITRVEANAPRLAPRENSDAAAYHRYRSFYSQISSRYLQMTGNAIESTHESLCRIATILSTVLSIESLSLKDFVASFTEAEQSPMHENSLLEHISESVLKAERFQERREVLTEGTASPKINTTMSSKHAIAEISAVLREMLDGLVICYLANAETILQAASHLLPISEADAQAHDLWVSGVSPLTAYMQAVEVLLRSNQALSEFLLTLEFSDHVSQFSSPSLSPEDELAMYIPSRTRERLHRDLTTGLSDLGAEAQVGVRAAVTSVRARLFAMLSSKDAMQAYVSLNRDDSAVFNENLKQGPSSLGMDVEPSPAFLNASAFVEQQLHSVLSNVHSANREFVISELSVIAKETVLQHWCLCAGPLFLAGAFQLIADGRAMARVFQDHRQIASC</sequence>
<dbReference type="Proteomes" id="UP000012073">
    <property type="component" value="Unassembled WGS sequence"/>
</dbReference>
<dbReference type="EMBL" id="HG001759">
    <property type="protein sequence ID" value="CDF36097.1"/>
    <property type="molecule type" value="Genomic_DNA"/>
</dbReference>
<dbReference type="AlphaFoldDB" id="R7QC67"/>
<dbReference type="OrthoDB" id="5220at2759"/>
<dbReference type="KEGG" id="ccp:CHC_T00004515001"/>
<accession>R7QC67</accession>
<protein>
    <submittedName>
        <fullName evidence="1">Uncharacterized protein</fullName>
    </submittedName>
</protein>
<proteinExistence type="predicted"/>
<dbReference type="GeneID" id="17323626"/>
<keyword evidence="2" id="KW-1185">Reference proteome</keyword>
<gene>
    <name evidence="1" type="ORF">CHC_T00004515001</name>
</gene>
<name>R7QC67_CHOCR</name>
<reference evidence="2" key="1">
    <citation type="journal article" date="2013" name="Proc. Natl. Acad. Sci. U.S.A.">
        <title>Genome structure and metabolic features in the red seaweed Chondrus crispus shed light on evolution of the Archaeplastida.</title>
        <authorList>
            <person name="Collen J."/>
            <person name="Porcel B."/>
            <person name="Carre W."/>
            <person name="Ball S.G."/>
            <person name="Chaparro C."/>
            <person name="Tonon T."/>
            <person name="Barbeyron T."/>
            <person name="Michel G."/>
            <person name="Noel B."/>
            <person name="Valentin K."/>
            <person name="Elias M."/>
            <person name="Artiguenave F."/>
            <person name="Arun A."/>
            <person name="Aury J.M."/>
            <person name="Barbosa-Neto J.F."/>
            <person name="Bothwell J.H."/>
            <person name="Bouget F.Y."/>
            <person name="Brillet L."/>
            <person name="Cabello-Hurtado F."/>
            <person name="Capella-Gutierrez S."/>
            <person name="Charrier B."/>
            <person name="Cladiere L."/>
            <person name="Cock J.M."/>
            <person name="Coelho S.M."/>
            <person name="Colleoni C."/>
            <person name="Czjzek M."/>
            <person name="Da Silva C."/>
            <person name="Delage L."/>
            <person name="Denoeud F."/>
            <person name="Deschamps P."/>
            <person name="Dittami S.M."/>
            <person name="Gabaldon T."/>
            <person name="Gachon C.M."/>
            <person name="Groisillier A."/>
            <person name="Herve C."/>
            <person name="Jabbari K."/>
            <person name="Katinka M."/>
            <person name="Kloareg B."/>
            <person name="Kowalczyk N."/>
            <person name="Labadie K."/>
            <person name="Leblanc C."/>
            <person name="Lopez P.J."/>
            <person name="McLachlan D.H."/>
            <person name="Meslet-Cladiere L."/>
            <person name="Moustafa A."/>
            <person name="Nehr Z."/>
            <person name="Nyvall Collen P."/>
            <person name="Panaud O."/>
            <person name="Partensky F."/>
            <person name="Poulain J."/>
            <person name="Rensing S.A."/>
            <person name="Rousvoal S."/>
            <person name="Samson G."/>
            <person name="Symeonidi A."/>
            <person name="Weissenbach J."/>
            <person name="Zambounis A."/>
            <person name="Wincker P."/>
            <person name="Boyen C."/>
        </authorList>
    </citation>
    <scope>NUCLEOTIDE SEQUENCE [LARGE SCALE GENOMIC DNA]</scope>
    <source>
        <strain evidence="2">cv. Stackhouse</strain>
    </source>
</reference>
<organism evidence="1 2">
    <name type="scientific">Chondrus crispus</name>
    <name type="common">Carrageen Irish moss</name>
    <name type="synonym">Polymorpha crispa</name>
    <dbReference type="NCBI Taxonomy" id="2769"/>
    <lineage>
        <taxon>Eukaryota</taxon>
        <taxon>Rhodophyta</taxon>
        <taxon>Florideophyceae</taxon>
        <taxon>Rhodymeniophycidae</taxon>
        <taxon>Gigartinales</taxon>
        <taxon>Gigartinaceae</taxon>
        <taxon>Chondrus</taxon>
    </lineage>
</organism>
<evidence type="ECO:0000313" key="1">
    <source>
        <dbReference type="EMBL" id="CDF36097.1"/>
    </source>
</evidence>
<dbReference type="Gramene" id="CDF36097">
    <property type="protein sequence ID" value="CDF36097"/>
    <property type="gene ID" value="CHC_T00004515001"/>
</dbReference>
<dbReference type="OMA" id="CASARQV"/>